<evidence type="ECO:0000313" key="6">
    <source>
        <dbReference type="Proteomes" id="UP000192257"/>
    </source>
</evidence>
<dbReference type="Pfam" id="PF12796">
    <property type="entry name" value="Ank_2"/>
    <property type="match status" value="1"/>
</dbReference>
<evidence type="ECO:0000256" key="3">
    <source>
        <dbReference type="PROSITE-ProRule" id="PRU00023"/>
    </source>
</evidence>
<sequence>MDRSIFEAIDQHDHEALRTEFGSIDVNKTNSEGYTPLYYACMKKGVGVKTVKELLLLGAEVNLKGSDNETPLYIACFNGKNDVALVLLDEGADIDARNGKYGETALHVAAHTGNCALIDILVERAAGLNAQNTKKETPLYIAAKGGYHNAVYHLLKAGANANICDIDGKSPLYIASEKGLKHVVILLKSNRDDLAFAKAKADQELRLHPLPVKSTEEIYEEAAEDAAAGRPIQHISIQPEPERVTRPMDVVEIVVPQPKFGLRNPFGAAPEGPCRSLEEVGFDEPPPIPPSLQNRPPVKPERIGGTSMRIGTSIDTIGVEPIRVNSLLSDSLQFSQPLNK</sequence>
<dbReference type="PANTHER" id="PTHR24171">
    <property type="entry name" value="ANKYRIN REPEAT DOMAIN-CONTAINING PROTEIN 39-RELATED"/>
    <property type="match status" value="1"/>
</dbReference>
<keyword evidence="2 3" id="KW-0040">ANK repeat</keyword>
<feature type="repeat" description="ANK" evidence="3">
    <location>
        <begin position="67"/>
        <end position="99"/>
    </location>
</feature>
<keyword evidence="6" id="KW-1185">Reference proteome</keyword>
<gene>
    <name evidence="5" type="ORF">TM35_000016420</name>
</gene>
<dbReference type="Proteomes" id="UP000192257">
    <property type="component" value="Unassembled WGS sequence"/>
</dbReference>
<accession>A0A1X0PAB8</accession>
<organism evidence="5 6">
    <name type="scientific">Trypanosoma theileri</name>
    <dbReference type="NCBI Taxonomy" id="67003"/>
    <lineage>
        <taxon>Eukaryota</taxon>
        <taxon>Discoba</taxon>
        <taxon>Euglenozoa</taxon>
        <taxon>Kinetoplastea</taxon>
        <taxon>Metakinetoplastina</taxon>
        <taxon>Trypanosomatida</taxon>
        <taxon>Trypanosomatidae</taxon>
        <taxon>Trypanosoma</taxon>
    </lineage>
</organism>
<dbReference type="PROSITE" id="PS50297">
    <property type="entry name" value="ANK_REP_REGION"/>
    <property type="match status" value="4"/>
</dbReference>
<dbReference type="EMBL" id="NBCO01000001">
    <property type="protein sequence ID" value="ORC93765.1"/>
    <property type="molecule type" value="Genomic_DNA"/>
</dbReference>
<evidence type="ECO:0000256" key="4">
    <source>
        <dbReference type="SAM" id="MobiDB-lite"/>
    </source>
</evidence>
<comment type="caution">
    <text evidence="5">The sequence shown here is derived from an EMBL/GenBank/DDBJ whole genome shotgun (WGS) entry which is preliminary data.</text>
</comment>
<dbReference type="Pfam" id="PF00023">
    <property type="entry name" value="Ank"/>
    <property type="match status" value="1"/>
</dbReference>
<dbReference type="AlphaFoldDB" id="A0A1X0PAB8"/>
<dbReference type="Gene3D" id="1.25.40.20">
    <property type="entry name" value="Ankyrin repeat-containing domain"/>
    <property type="match status" value="2"/>
</dbReference>
<dbReference type="VEuPathDB" id="TriTrypDB:TM35_000016420"/>
<evidence type="ECO:0000256" key="2">
    <source>
        <dbReference type="ARBA" id="ARBA00023043"/>
    </source>
</evidence>
<dbReference type="SUPFAM" id="SSF48403">
    <property type="entry name" value="Ankyrin repeat"/>
    <property type="match status" value="1"/>
</dbReference>
<dbReference type="InterPro" id="IPR002110">
    <property type="entry name" value="Ankyrin_rpt"/>
</dbReference>
<proteinExistence type="predicted"/>
<feature type="repeat" description="ANK" evidence="3">
    <location>
        <begin position="101"/>
        <end position="133"/>
    </location>
</feature>
<dbReference type="STRING" id="67003.A0A1X0PAB8"/>
<evidence type="ECO:0000313" key="5">
    <source>
        <dbReference type="EMBL" id="ORC93765.1"/>
    </source>
</evidence>
<dbReference type="SMART" id="SM00248">
    <property type="entry name" value="ANK"/>
    <property type="match status" value="5"/>
</dbReference>
<feature type="repeat" description="ANK" evidence="3">
    <location>
        <begin position="134"/>
        <end position="166"/>
    </location>
</feature>
<dbReference type="RefSeq" id="XP_028887831.1">
    <property type="nucleotide sequence ID" value="XM_029021323.1"/>
</dbReference>
<evidence type="ECO:0000256" key="1">
    <source>
        <dbReference type="ARBA" id="ARBA00022737"/>
    </source>
</evidence>
<feature type="repeat" description="ANK" evidence="3">
    <location>
        <begin position="32"/>
        <end position="66"/>
    </location>
</feature>
<dbReference type="OrthoDB" id="20872at2759"/>
<dbReference type="PROSITE" id="PS50088">
    <property type="entry name" value="ANK_REPEAT"/>
    <property type="match status" value="4"/>
</dbReference>
<reference evidence="5 6" key="1">
    <citation type="submission" date="2017-03" db="EMBL/GenBank/DDBJ databases">
        <title>An alternative strategy for trypanosome survival in the mammalian bloodstream revealed through genome and transcriptome analysis of the ubiquitous bovine parasite Trypanosoma (Megatrypanum) theileri.</title>
        <authorList>
            <person name="Kelly S."/>
            <person name="Ivens A."/>
            <person name="Mott A."/>
            <person name="O'Neill E."/>
            <person name="Emms D."/>
            <person name="Macleod O."/>
            <person name="Voorheis P."/>
            <person name="Matthews J."/>
            <person name="Matthews K."/>
            <person name="Carrington M."/>
        </authorList>
    </citation>
    <scope>NUCLEOTIDE SEQUENCE [LARGE SCALE GENOMIC DNA]</scope>
    <source>
        <strain evidence="5">Edinburgh</strain>
    </source>
</reference>
<protein>
    <submittedName>
        <fullName evidence="5">Ankyrin</fullName>
    </submittedName>
</protein>
<dbReference type="GeneID" id="39981103"/>
<name>A0A1X0PAB8_9TRYP</name>
<feature type="region of interest" description="Disordered" evidence="4">
    <location>
        <begin position="283"/>
        <end position="309"/>
    </location>
</feature>
<dbReference type="InterPro" id="IPR036770">
    <property type="entry name" value="Ankyrin_rpt-contain_sf"/>
</dbReference>
<keyword evidence="1" id="KW-0677">Repeat</keyword>